<gene>
    <name evidence="2" type="ORF">DXC80_03945</name>
</gene>
<dbReference type="GO" id="GO:0000150">
    <property type="term" value="F:DNA strand exchange activity"/>
    <property type="evidence" value="ECO:0007669"/>
    <property type="project" value="InterPro"/>
</dbReference>
<evidence type="ECO:0000313" key="3">
    <source>
        <dbReference type="Proteomes" id="UP000260795"/>
    </source>
</evidence>
<dbReference type="AlphaFoldDB" id="A0A3E4R7X6"/>
<accession>A0A3E4R7X6</accession>
<sequence length="195" mass="22364">MKSIAYIKQTQMFDTKQKCFDTLKTIECSSIYLEGSDETERLGWKEFVEALDRGDTAVFASLSNAFRSYREFILFVKFCNNKQICIRSILDGVDTSVSSTSNVLSAISKLPINTTNIDYLASDLQADMELSEYELGMVKRHQMVINMYNAGFKVDDIMSKTGYTSKSTIYDIIKRYNIPLEYPKMSRKKEPDYTA</sequence>
<dbReference type="InterPro" id="IPR006119">
    <property type="entry name" value="Resolv_N"/>
</dbReference>
<dbReference type="InterPro" id="IPR036162">
    <property type="entry name" value="Resolvase-like_N_sf"/>
</dbReference>
<name>A0A3E4R7X6_BACUN</name>
<dbReference type="SUPFAM" id="SSF53041">
    <property type="entry name" value="Resolvase-like"/>
    <property type="match status" value="1"/>
</dbReference>
<dbReference type="Proteomes" id="UP000260795">
    <property type="component" value="Unassembled WGS sequence"/>
</dbReference>
<dbReference type="Gene3D" id="3.40.50.1390">
    <property type="entry name" value="Resolvase, N-terminal catalytic domain"/>
    <property type="match status" value="1"/>
</dbReference>
<dbReference type="Pfam" id="PF00239">
    <property type="entry name" value="Resolvase"/>
    <property type="match status" value="1"/>
</dbReference>
<dbReference type="GO" id="GO:0003677">
    <property type="term" value="F:DNA binding"/>
    <property type="evidence" value="ECO:0007669"/>
    <property type="project" value="InterPro"/>
</dbReference>
<dbReference type="EMBL" id="QSRK01000004">
    <property type="protein sequence ID" value="RGL16331.1"/>
    <property type="molecule type" value="Genomic_DNA"/>
</dbReference>
<evidence type="ECO:0000313" key="2">
    <source>
        <dbReference type="EMBL" id="RGL16331.1"/>
    </source>
</evidence>
<comment type="caution">
    <text evidence="2">The sequence shown here is derived from an EMBL/GenBank/DDBJ whole genome shotgun (WGS) entry which is preliminary data.</text>
</comment>
<dbReference type="Gene3D" id="1.10.10.60">
    <property type="entry name" value="Homeodomain-like"/>
    <property type="match status" value="1"/>
</dbReference>
<feature type="domain" description="Resolvase/invertase-type recombinase catalytic" evidence="1">
    <location>
        <begin position="35"/>
        <end position="101"/>
    </location>
</feature>
<reference evidence="2 3" key="1">
    <citation type="submission" date="2018-08" db="EMBL/GenBank/DDBJ databases">
        <title>A genome reference for cultivated species of the human gut microbiota.</title>
        <authorList>
            <person name="Zou Y."/>
            <person name="Xue W."/>
            <person name="Luo G."/>
        </authorList>
    </citation>
    <scope>NUCLEOTIDE SEQUENCE [LARGE SCALE GENOMIC DNA]</scope>
    <source>
        <strain evidence="2 3">TF08-13</strain>
    </source>
</reference>
<evidence type="ECO:0000259" key="1">
    <source>
        <dbReference type="Pfam" id="PF00239"/>
    </source>
</evidence>
<proteinExistence type="predicted"/>
<organism evidence="2 3">
    <name type="scientific">Bacteroides uniformis</name>
    <dbReference type="NCBI Taxonomy" id="820"/>
    <lineage>
        <taxon>Bacteria</taxon>
        <taxon>Pseudomonadati</taxon>
        <taxon>Bacteroidota</taxon>
        <taxon>Bacteroidia</taxon>
        <taxon>Bacteroidales</taxon>
        <taxon>Bacteroidaceae</taxon>
        <taxon>Bacteroides</taxon>
    </lineage>
</organism>
<protein>
    <recommendedName>
        <fullName evidence="1">Resolvase/invertase-type recombinase catalytic domain-containing protein</fullName>
    </recommendedName>
</protein>